<evidence type="ECO:0000256" key="6">
    <source>
        <dbReference type="ARBA" id="ARBA00022989"/>
    </source>
</evidence>
<keyword evidence="5" id="KW-0931">ER-Golgi transport</keyword>
<dbReference type="PANTHER" id="PTHR12825:SF0">
    <property type="entry name" value="VESICLE TRANSPORT PROTEIN SEC20"/>
    <property type="match status" value="1"/>
</dbReference>
<dbReference type="GO" id="GO:0006890">
    <property type="term" value="P:retrograde vesicle-mediated transport, Golgi to endoplasmic reticulum"/>
    <property type="evidence" value="ECO:0007669"/>
    <property type="project" value="InterPro"/>
</dbReference>
<feature type="compositionally biased region" description="Low complexity" evidence="11">
    <location>
        <begin position="129"/>
        <end position="142"/>
    </location>
</feature>
<evidence type="ECO:0000256" key="10">
    <source>
        <dbReference type="SAM" id="Coils"/>
    </source>
</evidence>
<dbReference type="STRING" id="78410.A0A0P7B3V4"/>
<keyword evidence="4" id="KW-0256">Endoplasmic reticulum</keyword>
<dbReference type="Proteomes" id="UP000050424">
    <property type="component" value="Unassembled WGS sequence"/>
</dbReference>
<keyword evidence="8" id="KW-0472">Membrane</keyword>
<organism evidence="13 14">
    <name type="scientific">Neonectria ditissima</name>
    <dbReference type="NCBI Taxonomy" id="78410"/>
    <lineage>
        <taxon>Eukaryota</taxon>
        <taxon>Fungi</taxon>
        <taxon>Dikarya</taxon>
        <taxon>Ascomycota</taxon>
        <taxon>Pezizomycotina</taxon>
        <taxon>Sordariomycetes</taxon>
        <taxon>Hypocreomycetidae</taxon>
        <taxon>Hypocreales</taxon>
        <taxon>Nectriaceae</taxon>
        <taxon>Neonectria</taxon>
    </lineage>
</organism>
<evidence type="ECO:0000256" key="3">
    <source>
        <dbReference type="ARBA" id="ARBA00022692"/>
    </source>
</evidence>
<protein>
    <recommendedName>
        <fullName evidence="12">Sec20 C-terminal domain-containing protein</fullName>
    </recommendedName>
</protein>
<evidence type="ECO:0000313" key="14">
    <source>
        <dbReference type="Proteomes" id="UP000050424"/>
    </source>
</evidence>
<dbReference type="GO" id="GO:0005484">
    <property type="term" value="F:SNAP receptor activity"/>
    <property type="evidence" value="ECO:0007669"/>
    <property type="project" value="InterPro"/>
</dbReference>
<dbReference type="AlphaFoldDB" id="A0A0P7B3V4"/>
<sequence>MSFEGLQERLTALQETTTQLKELIDRLATLKFEPGSVPLTTDEENSVSGELGAEITHSLRDAEEDQELLQEEVEYFRGAEHDKSRLREGAAKLGKELANCRLTFRKARLSAKNSLVQAQRLERELLVRSYSQPSSRTSSPLPGEVRAPAVARQRHQFSQQHEQSSLTEDDQQIVGASSNVTSALRRTHDLIAAELDRSEYAHQTLTESSAALKQLNESYGDLDTMLASSKDLLGTLLRSQKSDTWYLQTAMYMLMVTGAWLVFRRILYGPLWWLVWLPVRLLFGTGVKVGGAVMHAGSALGESGKVEVGQDNNHIPVDGLPSEDLPTAQVGDGTTEDNSMSVLEDVDKIVDAMNEAERLGNLPEEEQGEVNGARNPKKRMWEEPVVVVENGRQRDEL</sequence>
<evidence type="ECO:0000256" key="5">
    <source>
        <dbReference type="ARBA" id="ARBA00022892"/>
    </source>
</evidence>
<feature type="region of interest" description="Disordered" evidence="11">
    <location>
        <begin position="311"/>
        <end position="338"/>
    </location>
</feature>
<comment type="caution">
    <text evidence="13">The sequence shown here is derived from an EMBL/GenBank/DDBJ whole genome shotgun (WGS) entry which is preliminary data.</text>
</comment>
<evidence type="ECO:0000256" key="11">
    <source>
        <dbReference type="SAM" id="MobiDB-lite"/>
    </source>
</evidence>
<comment type="subcellular location">
    <subcellularLocation>
        <location evidence="1">Endoplasmic reticulum membrane</location>
        <topology evidence="1">Single-pass type IV membrane protein</topology>
    </subcellularLocation>
</comment>
<dbReference type="EMBL" id="LKCW01000344">
    <property type="protein sequence ID" value="KPM34416.1"/>
    <property type="molecule type" value="Genomic_DNA"/>
</dbReference>
<evidence type="ECO:0000313" key="13">
    <source>
        <dbReference type="EMBL" id="KPM34416.1"/>
    </source>
</evidence>
<keyword evidence="6" id="KW-1133">Transmembrane helix</keyword>
<evidence type="ECO:0000256" key="8">
    <source>
        <dbReference type="ARBA" id="ARBA00023136"/>
    </source>
</evidence>
<feature type="region of interest" description="Disordered" evidence="11">
    <location>
        <begin position="129"/>
        <end position="148"/>
    </location>
</feature>
<dbReference type="GO" id="GO:0031201">
    <property type="term" value="C:SNARE complex"/>
    <property type="evidence" value="ECO:0007669"/>
    <property type="project" value="TreeGrafter"/>
</dbReference>
<evidence type="ECO:0000256" key="4">
    <source>
        <dbReference type="ARBA" id="ARBA00022824"/>
    </source>
</evidence>
<keyword evidence="3" id="KW-0812">Transmembrane</keyword>
<dbReference type="OrthoDB" id="46868at2759"/>
<gene>
    <name evidence="13" type="ORF">AK830_g12156</name>
</gene>
<dbReference type="Pfam" id="PF03908">
    <property type="entry name" value="Sec20"/>
    <property type="match status" value="1"/>
</dbReference>
<accession>A0A0P7B3V4</accession>
<evidence type="ECO:0000256" key="9">
    <source>
        <dbReference type="ARBA" id="ARBA00037934"/>
    </source>
</evidence>
<dbReference type="GO" id="GO:0005789">
    <property type="term" value="C:endoplasmic reticulum membrane"/>
    <property type="evidence" value="ECO:0007669"/>
    <property type="project" value="UniProtKB-SubCell"/>
</dbReference>
<dbReference type="PANTHER" id="PTHR12825">
    <property type="entry name" value="BNIP1-RELATED"/>
    <property type="match status" value="1"/>
</dbReference>
<feature type="region of interest" description="Disordered" evidence="11">
    <location>
        <begin position="358"/>
        <end position="377"/>
    </location>
</feature>
<name>A0A0P7B3V4_9HYPO</name>
<keyword evidence="7 10" id="KW-0175">Coiled coil</keyword>
<dbReference type="InterPro" id="IPR056173">
    <property type="entry name" value="Sec20_C"/>
</dbReference>
<proteinExistence type="inferred from homology"/>
<evidence type="ECO:0000259" key="12">
    <source>
        <dbReference type="Pfam" id="PF03908"/>
    </source>
</evidence>
<dbReference type="InterPro" id="IPR005606">
    <property type="entry name" value="Sec20"/>
</dbReference>
<evidence type="ECO:0000256" key="1">
    <source>
        <dbReference type="ARBA" id="ARBA00004163"/>
    </source>
</evidence>
<reference evidence="13 14" key="1">
    <citation type="submission" date="2015-09" db="EMBL/GenBank/DDBJ databases">
        <title>Draft genome of a European isolate of the apple canker pathogen Neonectria ditissima.</title>
        <authorList>
            <person name="Gomez-Cortecero A."/>
            <person name="Harrison R.J."/>
            <person name="Armitage A.D."/>
        </authorList>
    </citation>
    <scope>NUCLEOTIDE SEQUENCE [LARGE SCALE GENOMIC DNA]</scope>
    <source>
        <strain evidence="13 14">R09/05</strain>
    </source>
</reference>
<keyword evidence="14" id="KW-1185">Reference proteome</keyword>
<evidence type="ECO:0000256" key="2">
    <source>
        <dbReference type="ARBA" id="ARBA00022448"/>
    </source>
</evidence>
<keyword evidence="2" id="KW-0813">Transport</keyword>
<comment type="similarity">
    <text evidence="9">Belongs to the SEC20 family.</text>
</comment>
<evidence type="ECO:0000256" key="7">
    <source>
        <dbReference type="ARBA" id="ARBA00023054"/>
    </source>
</evidence>
<feature type="domain" description="Sec20 C-terminal" evidence="12">
    <location>
        <begin position="177"/>
        <end position="266"/>
    </location>
</feature>
<feature type="coiled-coil region" evidence="10">
    <location>
        <begin position="3"/>
        <end position="33"/>
    </location>
</feature>